<comment type="caution">
    <text evidence="1">The sequence shown here is derived from an EMBL/GenBank/DDBJ whole genome shotgun (WGS) entry which is preliminary data.</text>
</comment>
<evidence type="ECO:0000313" key="2">
    <source>
        <dbReference type="Proteomes" id="UP001162029"/>
    </source>
</evidence>
<name>A0AAV0U0D6_9STRA</name>
<keyword evidence="2" id="KW-1185">Reference proteome</keyword>
<evidence type="ECO:0008006" key="3">
    <source>
        <dbReference type="Google" id="ProtNLM"/>
    </source>
</evidence>
<dbReference type="Proteomes" id="UP001162029">
    <property type="component" value="Unassembled WGS sequence"/>
</dbReference>
<evidence type="ECO:0000313" key="1">
    <source>
        <dbReference type="EMBL" id="CAI5728093.1"/>
    </source>
</evidence>
<proteinExistence type="predicted"/>
<reference evidence="1" key="1">
    <citation type="submission" date="2022-12" db="EMBL/GenBank/DDBJ databases">
        <authorList>
            <person name="Webb A."/>
        </authorList>
    </citation>
    <scope>NUCLEOTIDE SEQUENCE</scope>
    <source>
        <strain evidence="1">Pd1</strain>
    </source>
</reference>
<gene>
    <name evidence="1" type="ORF">PDE001_LOCUS3950</name>
</gene>
<sequence length="465" mass="52812">MGVVFRPIDHHEASPELAPSNVMQCWDHKPQSTTTKTLTLTTCPFLSLQDCIDKSSSMCWLSNVSKYRQLHVSVMTSTKDQQHSLKRWASVVITPHRGIKRQRVSSIRSYQVVNCEKDQPKRVSVGSIKSLQYALPGLSSHDTLQVLHAMRVIPSELRHLNDSASRSHLRRRCKVHQIFGWRHLLCQENDDRRVVWKSAKALDSMKMQPLARQIWKASTEAIGGLDDRETGEVLYIVNHRARVVHSTKRQYGSRRRARDQVWIECYLDDGLQVCVARKELRQFDEYRVPETSATECQGFLVRPMYTRAINARLVGCSLQCLRAVDARDCGVGSASALKQQMLDDLPQLTLQCEEDYIYDLVQTPQLLLDSVFASKALINLLRALCSHADADIIVQLASPSLVLQDTCDRAALDRTQRASCVVKPLESFAGQAQQPLTDLLMQCSELFTSFTSLWINNSMALQYRV</sequence>
<organism evidence="1 2">
    <name type="scientific">Peronospora destructor</name>
    <dbReference type="NCBI Taxonomy" id="86335"/>
    <lineage>
        <taxon>Eukaryota</taxon>
        <taxon>Sar</taxon>
        <taxon>Stramenopiles</taxon>
        <taxon>Oomycota</taxon>
        <taxon>Peronosporomycetes</taxon>
        <taxon>Peronosporales</taxon>
        <taxon>Peronosporaceae</taxon>
        <taxon>Peronospora</taxon>
    </lineage>
</organism>
<dbReference type="AlphaFoldDB" id="A0AAV0U0D6"/>
<dbReference type="EMBL" id="CANTFM010000690">
    <property type="protein sequence ID" value="CAI5728093.1"/>
    <property type="molecule type" value="Genomic_DNA"/>
</dbReference>
<protein>
    <recommendedName>
        <fullName evidence="3">Inositol-pentakisphosphate 2-kinase</fullName>
    </recommendedName>
</protein>
<accession>A0AAV0U0D6</accession>